<dbReference type="SMART" id="SM00267">
    <property type="entry name" value="GGDEF"/>
    <property type="match status" value="1"/>
</dbReference>
<dbReference type="SMART" id="SM00052">
    <property type="entry name" value="EAL"/>
    <property type="match status" value="1"/>
</dbReference>
<dbReference type="SUPFAM" id="SSF55073">
    <property type="entry name" value="Nucleotide cyclase"/>
    <property type="match status" value="1"/>
</dbReference>
<dbReference type="InterPro" id="IPR003660">
    <property type="entry name" value="HAMP_dom"/>
</dbReference>
<evidence type="ECO:0000256" key="1">
    <source>
        <dbReference type="ARBA" id="ARBA00022692"/>
    </source>
</evidence>
<dbReference type="InterPro" id="IPR043128">
    <property type="entry name" value="Rev_trsase/Diguanyl_cyclase"/>
</dbReference>
<dbReference type="Pfam" id="PF00563">
    <property type="entry name" value="EAL"/>
    <property type="match status" value="1"/>
</dbReference>
<evidence type="ECO:0000259" key="5">
    <source>
        <dbReference type="PROSITE" id="PS50887"/>
    </source>
</evidence>
<name>A0ABV4H4N4_9ACTN</name>
<dbReference type="CDD" id="cd01949">
    <property type="entry name" value="GGDEF"/>
    <property type="match status" value="1"/>
</dbReference>
<evidence type="ECO:0000256" key="2">
    <source>
        <dbReference type="ARBA" id="ARBA00022989"/>
    </source>
</evidence>
<dbReference type="PANTHER" id="PTHR44757:SF2">
    <property type="entry name" value="BIOFILM ARCHITECTURE MAINTENANCE PROTEIN MBAA"/>
    <property type="match status" value="1"/>
</dbReference>
<keyword evidence="7" id="KW-1185">Reference proteome</keyword>
<dbReference type="Proteomes" id="UP001565927">
    <property type="component" value="Unassembled WGS sequence"/>
</dbReference>
<organism evidence="6 7">
    <name type="scientific">Kineococcus halophytocola</name>
    <dbReference type="NCBI Taxonomy" id="3234027"/>
    <lineage>
        <taxon>Bacteria</taxon>
        <taxon>Bacillati</taxon>
        <taxon>Actinomycetota</taxon>
        <taxon>Actinomycetes</taxon>
        <taxon>Kineosporiales</taxon>
        <taxon>Kineosporiaceae</taxon>
        <taxon>Kineococcus</taxon>
    </lineage>
</organism>
<dbReference type="CDD" id="cd01948">
    <property type="entry name" value="EAL"/>
    <property type="match status" value="1"/>
</dbReference>
<protein>
    <submittedName>
        <fullName evidence="6">Bifunctional diguanylate cyclase/phosphodiesterase</fullName>
    </submittedName>
</protein>
<evidence type="ECO:0000259" key="3">
    <source>
        <dbReference type="PROSITE" id="PS50883"/>
    </source>
</evidence>
<dbReference type="InterPro" id="IPR001633">
    <property type="entry name" value="EAL_dom"/>
</dbReference>
<proteinExistence type="predicted"/>
<dbReference type="Gene3D" id="3.30.70.270">
    <property type="match status" value="1"/>
</dbReference>
<reference evidence="6 7" key="1">
    <citation type="submission" date="2024-07" db="EMBL/GenBank/DDBJ databases">
        <authorList>
            <person name="Thanompreechachai J."/>
            <person name="Duangmal K."/>
        </authorList>
    </citation>
    <scope>NUCLEOTIDE SEQUENCE [LARGE SCALE GENOMIC DNA]</scope>
    <source>
        <strain evidence="6 7">LSe6-4</strain>
    </source>
</reference>
<feature type="domain" description="GGDEF" evidence="5">
    <location>
        <begin position="488"/>
        <end position="636"/>
    </location>
</feature>
<comment type="caution">
    <text evidence="6">The sequence shown here is derived from an EMBL/GenBank/DDBJ whole genome shotgun (WGS) entry which is preliminary data.</text>
</comment>
<feature type="domain" description="HAMP" evidence="4">
    <location>
        <begin position="355"/>
        <end position="406"/>
    </location>
</feature>
<gene>
    <name evidence="6" type="ORF">AB2L27_17350</name>
</gene>
<dbReference type="PROSITE" id="PS50885">
    <property type="entry name" value="HAMP"/>
    <property type="match status" value="1"/>
</dbReference>
<dbReference type="NCBIfam" id="TIGR00254">
    <property type="entry name" value="GGDEF"/>
    <property type="match status" value="1"/>
</dbReference>
<dbReference type="EMBL" id="JBGFTU010000023">
    <property type="protein sequence ID" value="MEZ0166528.1"/>
    <property type="molecule type" value="Genomic_DNA"/>
</dbReference>
<dbReference type="PANTHER" id="PTHR44757">
    <property type="entry name" value="DIGUANYLATE CYCLASE DGCP"/>
    <property type="match status" value="1"/>
</dbReference>
<evidence type="ECO:0000259" key="4">
    <source>
        <dbReference type="PROSITE" id="PS50885"/>
    </source>
</evidence>
<dbReference type="Pfam" id="PF00672">
    <property type="entry name" value="HAMP"/>
    <property type="match status" value="1"/>
</dbReference>
<sequence length="911" mass="96135">MVDLPERRGRRSASLRSRLLVLVLVPIVGFSVLASILVTERFQRVQAAEDAVRQVRAAVALAAVRARVTEEAIPIVSGVELADLDDREQDPDGDADLAGELRDLVAQASARTDAAAAAAARDPLARPRVLEITTRLAAVRASRGAGSTPSRRETSDRQLFEKYRYLVDGLSEGVDAHLAAADAQGGGDFGLENALADLRRTAHATTLAGEEVPYYLGFLAAPEGAESPARRLFLRSWAGSRTASDDVTASGQQAVRSGWIAALAEEQTQVVDRTLSQAVASGGRGVPDSAVLVSLSSAVVGRDDALRAVLDTAAAHAVGAAERYRAQVQGQLARYAGATGLLLLLSVAGTLVTSRSIAGPLDRLAAAARSISRGELVDVAVEGPPESRVVAHGLGAAVASLRSVQAQAQAVADGDLDDEILRRPVGGPLGAVVHASVQQILGAVRDRERLQAQMAHQATHDALTTLPNRAEALAQVDRALRRTHRTGERVGLLFLDLDRFTTVNDSLGHVAGDAVLRAVAHRLRQRVRSADVVARLGGDEFVVLVEPVQDEKGLLDLAHALLAAVAEPLTPPGPDGSPAGSPLVVGASVGIALGRLDADTPLHEAGGAADRLLQEAHTAAQRAKDGGRGRVEVYDDDLRRVLAAHAAVEDGLRRALARDELVLHYQPVTDLLTGRVGSVEALVRWQRPGEGLVPPGVFIPVAETSDLICDLGRWALRTSLAQLRAFDAAGGPGAGLKVAVNISGRHLRSPHLVEDVRSALEASGTAPHRLALEITETVMVEDDAAWARLEELRAIGVQIAIDDFGTGYTSFGQLARVPVDVLKIDRSFVDSEDPRTVELVRLVVGAARSFGLRVVAEGVEQVSQVHALQAVGCDTAQGYYFSRPVAADRLPTAVDGCHTRYDATCRFEPTG</sequence>
<dbReference type="Pfam" id="PF00990">
    <property type="entry name" value="GGDEF"/>
    <property type="match status" value="1"/>
</dbReference>
<dbReference type="InterPro" id="IPR029787">
    <property type="entry name" value="Nucleotide_cyclase"/>
</dbReference>
<dbReference type="InterPro" id="IPR035919">
    <property type="entry name" value="EAL_sf"/>
</dbReference>
<dbReference type="InterPro" id="IPR000160">
    <property type="entry name" value="GGDEF_dom"/>
</dbReference>
<accession>A0ABV4H4N4</accession>
<dbReference type="PROSITE" id="PS50883">
    <property type="entry name" value="EAL"/>
    <property type="match status" value="1"/>
</dbReference>
<dbReference type="InterPro" id="IPR052155">
    <property type="entry name" value="Biofilm_reg_signaling"/>
</dbReference>
<keyword evidence="2" id="KW-1133">Transmembrane helix</keyword>
<evidence type="ECO:0000313" key="6">
    <source>
        <dbReference type="EMBL" id="MEZ0166528.1"/>
    </source>
</evidence>
<dbReference type="PROSITE" id="PS50887">
    <property type="entry name" value="GGDEF"/>
    <property type="match status" value="1"/>
</dbReference>
<dbReference type="SUPFAM" id="SSF141868">
    <property type="entry name" value="EAL domain-like"/>
    <property type="match status" value="1"/>
</dbReference>
<feature type="domain" description="EAL" evidence="3">
    <location>
        <begin position="645"/>
        <end position="898"/>
    </location>
</feature>
<keyword evidence="1" id="KW-0812">Transmembrane</keyword>
<dbReference type="RefSeq" id="WP_370442746.1">
    <property type="nucleotide sequence ID" value="NZ_JBGFTU010000023.1"/>
</dbReference>
<keyword evidence="2" id="KW-0472">Membrane</keyword>
<evidence type="ECO:0000313" key="7">
    <source>
        <dbReference type="Proteomes" id="UP001565927"/>
    </source>
</evidence>
<dbReference type="Gene3D" id="3.20.20.450">
    <property type="entry name" value="EAL domain"/>
    <property type="match status" value="1"/>
</dbReference>